<comment type="caution">
    <text evidence="2">The sequence shown here is derived from an EMBL/GenBank/DDBJ whole genome shotgun (WGS) entry which is preliminary data.</text>
</comment>
<dbReference type="InterPro" id="IPR057271">
    <property type="entry name" value="YagK_YfjJ_C"/>
</dbReference>
<gene>
    <name evidence="2" type="ORF">PQU93_03230</name>
</gene>
<protein>
    <submittedName>
        <fullName evidence="2">Inovirus-type Gp2 protein</fullName>
    </submittedName>
</protein>
<keyword evidence="3" id="KW-1185">Reference proteome</keyword>
<proteinExistence type="predicted"/>
<evidence type="ECO:0000313" key="2">
    <source>
        <dbReference type="EMBL" id="MDC7689793.1"/>
    </source>
</evidence>
<dbReference type="EMBL" id="JAQQKY010000001">
    <property type="protein sequence ID" value="MDC7689793.1"/>
    <property type="molecule type" value="Genomic_DNA"/>
</dbReference>
<feature type="domain" description="YagK/YfjJ C-terminal" evidence="1">
    <location>
        <begin position="26"/>
        <end position="169"/>
    </location>
</feature>
<reference evidence="2 3" key="1">
    <citation type="submission" date="2023-01" db="EMBL/GenBank/DDBJ databases">
        <title>Novel species of the genus Vogesella isolated from rivers.</title>
        <authorList>
            <person name="Lu H."/>
        </authorList>
    </citation>
    <scope>NUCLEOTIDE SEQUENCE [LARGE SCALE GENOMIC DNA]</scope>
    <source>
        <strain evidence="2 3">SH7W</strain>
    </source>
</reference>
<evidence type="ECO:0000313" key="3">
    <source>
        <dbReference type="Proteomes" id="UP001221566"/>
    </source>
</evidence>
<organism evidence="2 3">
    <name type="scientific">Vogesella indigofera</name>
    <name type="common">Pseudomonas indigofera</name>
    <dbReference type="NCBI Taxonomy" id="45465"/>
    <lineage>
        <taxon>Bacteria</taxon>
        <taxon>Pseudomonadati</taxon>
        <taxon>Pseudomonadota</taxon>
        <taxon>Betaproteobacteria</taxon>
        <taxon>Neisseriales</taxon>
        <taxon>Chromobacteriaceae</taxon>
        <taxon>Vogesella</taxon>
    </lineage>
</organism>
<name>A0ABT5I0W8_VOGIN</name>
<evidence type="ECO:0000259" key="1">
    <source>
        <dbReference type="Pfam" id="PF11726"/>
    </source>
</evidence>
<dbReference type="Proteomes" id="UP001221566">
    <property type="component" value="Unassembled WGS sequence"/>
</dbReference>
<dbReference type="Pfam" id="PF11726">
    <property type="entry name" value="YagK_YfjJ_C"/>
    <property type="match status" value="1"/>
</dbReference>
<dbReference type="RefSeq" id="WP_272802308.1">
    <property type="nucleotide sequence ID" value="NZ_JAQQKY010000001.1"/>
</dbReference>
<accession>A0ABT5I0W8</accession>
<sequence length="200" mass="23478">MDFMSTTEPPSTLALGANSLIHSLHQSYRQLMIVRVDLLMREEYQIMTSIFDIHEYRARLWSNRRSKPSIFEHCLGWIWGLEWTKECGYHLHCLFAFNGREVQQDIWYGNQIGNYWINVITKGKGCYRNCNQYKDSYHHLGIGKVHINDQEKLANLLQYVIPYLAKDDQLIRQAIHSDGLALGRNVQHIRTFGYSNNLSL</sequence>